<evidence type="ECO:0000256" key="7">
    <source>
        <dbReference type="ARBA" id="ARBA00022840"/>
    </source>
</evidence>
<dbReference type="SUPFAM" id="SSF55874">
    <property type="entry name" value="ATPase domain of HSP90 chaperone/DNA topoisomerase II/histidine kinase"/>
    <property type="match status" value="1"/>
</dbReference>
<dbReference type="CDD" id="cd16917">
    <property type="entry name" value="HATPase_UhpB-NarQ-NarX-like"/>
    <property type="match status" value="1"/>
</dbReference>
<dbReference type="Pfam" id="PF07730">
    <property type="entry name" value="HisKA_3"/>
    <property type="match status" value="1"/>
</dbReference>
<evidence type="ECO:0000256" key="4">
    <source>
        <dbReference type="ARBA" id="ARBA00022679"/>
    </source>
</evidence>
<dbReference type="InterPro" id="IPR050482">
    <property type="entry name" value="Sensor_HK_TwoCompSys"/>
</dbReference>
<keyword evidence="4" id="KW-0808">Transferase</keyword>
<dbReference type="GO" id="GO:0016301">
    <property type="term" value="F:kinase activity"/>
    <property type="evidence" value="ECO:0007669"/>
    <property type="project" value="UniProtKB-KW"/>
</dbReference>
<dbReference type="Proteomes" id="UP000619041">
    <property type="component" value="Unassembled WGS sequence"/>
</dbReference>
<dbReference type="InterPro" id="IPR036890">
    <property type="entry name" value="HATPase_C_sf"/>
</dbReference>
<organism evidence="12 13">
    <name type="scientific">Tsuneonella deserti</name>
    <dbReference type="NCBI Taxonomy" id="2035528"/>
    <lineage>
        <taxon>Bacteria</taxon>
        <taxon>Pseudomonadati</taxon>
        <taxon>Pseudomonadota</taxon>
        <taxon>Alphaproteobacteria</taxon>
        <taxon>Sphingomonadales</taxon>
        <taxon>Erythrobacteraceae</taxon>
        <taxon>Tsuneonella</taxon>
    </lineage>
</organism>
<keyword evidence="6 12" id="KW-0418">Kinase</keyword>
<dbReference type="Gene3D" id="1.20.5.1930">
    <property type="match status" value="1"/>
</dbReference>
<evidence type="ECO:0000313" key="12">
    <source>
        <dbReference type="EMBL" id="GGD95045.1"/>
    </source>
</evidence>
<dbReference type="EMBL" id="BMKL01000001">
    <property type="protein sequence ID" value="GGD95045.1"/>
    <property type="molecule type" value="Genomic_DNA"/>
</dbReference>
<dbReference type="PANTHER" id="PTHR24421:SF10">
    <property type="entry name" value="NITRATE_NITRITE SENSOR PROTEIN NARQ"/>
    <property type="match status" value="1"/>
</dbReference>
<evidence type="ECO:0000313" key="13">
    <source>
        <dbReference type="Proteomes" id="UP000619041"/>
    </source>
</evidence>
<name>A0ABQ1S9B8_9SPHN</name>
<keyword evidence="9" id="KW-0812">Transmembrane</keyword>
<feature type="transmembrane region" description="Helical" evidence="9">
    <location>
        <begin position="79"/>
        <end position="96"/>
    </location>
</feature>
<dbReference type="Pfam" id="PF13581">
    <property type="entry name" value="HATPase_c_2"/>
    <property type="match status" value="1"/>
</dbReference>
<evidence type="ECO:0000256" key="5">
    <source>
        <dbReference type="ARBA" id="ARBA00022741"/>
    </source>
</evidence>
<feature type="domain" description="Histidine kinase/HSP90-like ATPase" evidence="11">
    <location>
        <begin position="433"/>
        <end position="489"/>
    </location>
</feature>
<evidence type="ECO:0000259" key="10">
    <source>
        <dbReference type="Pfam" id="PF07730"/>
    </source>
</evidence>
<protein>
    <recommendedName>
        <fullName evidence="2">histidine kinase</fullName>
        <ecNumber evidence="2">2.7.13.3</ecNumber>
    </recommendedName>
</protein>
<comment type="catalytic activity">
    <reaction evidence="1">
        <text>ATP + protein L-histidine = ADP + protein N-phospho-L-histidine.</text>
        <dbReference type="EC" id="2.7.13.3"/>
    </reaction>
</comment>
<reference evidence="13" key="1">
    <citation type="journal article" date="2019" name="Int. J. Syst. Evol. Microbiol.">
        <title>The Global Catalogue of Microorganisms (GCM) 10K type strain sequencing project: providing services to taxonomists for standard genome sequencing and annotation.</title>
        <authorList>
            <consortium name="The Broad Institute Genomics Platform"/>
            <consortium name="The Broad Institute Genome Sequencing Center for Infectious Disease"/>
            <person name="Wu L."/>
            <person name="Ma J."/>
        </authorList>
    </citation>
    <scope>NUCLEOTIDE SEQUENCE [LARGE SCALE GENOMIC DNA]</scope>
    <source>
        <strain evidence="13">CGMCC 1.15959</strain>
    </source>
</reference>
<dbReference type="InterPro" id="IPR003594">
    <property type="entry name" value="HATPase_dom"/>
</dbReference>
<feature type="transmembrane region" description="Helical" evidence="9">
    <location>
        <begin position="53"/>
        <end position="73"/>
    </location>
</feature>
<sequence>MLMAVLFFAALWFDPAQPARASALGYGLLGGYLALALVLLAVALRSWWWDHRLAWPVLGIDVVAFLWAVFFTESLNDDFTSPFLAFFTFLMLAVTIRWDWRMTAATGVVVTVLYFVVGLGLTANELDINLLRFGRRVAYMFVLSLLLIWFGLQRREQQIGAFSETSAPAESLPVPLEGALHYAIEQTGARAGAIAWSNGEEPSIELRTAGLHSSARRLAPGDLSEDRAFGAKVRLFSADRQRSLKASSGSRPEASGKRVSEPLADLLGVGEALAVPFSGGAGRGEILLVGINGVGADHVVIGQLVAREVRAALDRHATLVLSHESALARTRYALARDLHDNVAQSLAGAALRLEGLRTSIRAGNDPDAEIVELKAALRAEQKQVRELIDRLRYGEPELDTAELSASVLPLVNELSRAWNVAIALDCPHPLAGPAELRHEIASILREAVANAVRHGEARKMTVAFRRADNKLRLTISDDGTGFPSGAGRDAPRSIRERVSRQGGFLALDTERAGTKLEIQLPMGDEA</sequence>
<keyword evidence="8" id="KW-0902">Two-component regulatory system</keyword>
<evidence type="ECO:0000256" key="1">
    <source>
        <dbReference type="ARBA" id="ARBA00000085"/>
    </source>
</evidence>
<keyword evidence="13" id="KW-1185">Reference proteome</keyword>
<evidence type="ECO:0000256" key="6">
    <source>
        <dbReference type="ARBA" id="ARBA00022777"/>
    </source>
</evidence>
<dbReference type="PANTHER" id="PTHR24421">
    <property type="entry name" value="NITRATE/NITRITE SENSOR PROTEIN NARX-RELATED"/>
    <property type="match status" value="1"/>
</dbReference>
<keyword evidence="7" id="KW-0067">ATP-binding</keyword>
<feature type="transmembrane region" description="Helical" evidence="9">
    <location>
        <begin position="103"/>
        <end position="121"/>
    </location>
</feature>
<evidence type="ECO:0000259" key="11">
    <source>
        <dbReference type="Pfam" id="PF13581"/>
    </source>
</evidence>
<dbReference type="Gene3D" id="3.30.565.10">
    <property type="entry name" value="Histidine kinase-like ATPase, C-terminal domain"/>
    <property type="match status" value="1"/>
</dbReference>
<feature type="domain" description="Signal transduction histidine kinase subgroup 3 dimerisation and phosphoacceptor" evidence="10">
    <location>
        <begin position="331"/>
        <end position="392"/>
    </location>
</feature>
<feature type="transmembrane region" description="Helical" evidence="9">
    <location>
        <begin position="31"/>
        <end position="48"/>
    </location>
</feature>
<keyword evidence="9" id="KW-1133">Transmembrane helix</keyword>
<evidence type="ECO:0000256" key="8">
    <source>
        <dbReference type="ARBA" id="ARBA00023012"/>
    </source>
</evidence>
<keyword evidence="3" id="KW-0597">Phosphoprotein</keyword>
<feature type="transmembrane region" description="Helical" evidence="9">
    <location>
        <begin position="133"/>
        <end position="152"/>
    </location>
</feature>
<keyword evidence="9" id="KW-0472">Membrane</keyword>
<evidence type="ECO:0000256" key="9">
    <source>
        <dbReference type="SAM" id="Phobius"/>
    </source>
</evidence>
<evidence type="ECO:0000256" key="3">
    <source>
        <dbReference type="ARBA" id="ARBA00022553"/>
    </source>
</evidence>
<gene>
    <name evidence="12" type="ORF">GCM10011515_13570</name>
</gene>
<keyword evidence="5" id="KW-0547">Nucleotide-binding</keyword>
<evidence type="ECO:0000256" key="2">
    <source>
        <dbReference type="ARBA" id="ARBA00012438"/>
    </source>
</evidence>
<dbReference type="InterPro" id="IPR011712">
    <property type="entry name" value="Sig_transdc_His_kin_sub3_dim/P"/>
</dbReference>
<accession>A0ABQ1S9B8</accession>
<dbReference type="EC" id="2.7.13.3" evidence="2"/>
<proteinExistence type="predicted"/>
<comment type="caution">
    <text evidence="12">The sequence shown here is derived from an EMBL/GenBank/DDBJ whole genome shotgun (WGS) entry which is preliminary data.</text>
</comment>